<sequence length="791" mass="87563">MESSSRPVELAMFARSQDLIGMQDMSTSLLTNPFTSNRTLVGPYDRQVRPVDPNPLEQWYTNNDGPWIPKGIAPPGEQSSSRFNAASRGNGFVFSGTYRESISPSECDTLPPGAMPSDSGYGSHGAKPSIATASVCRDDGMDQSQDTQSLAGQFSDLQFQASFNLDPRQWPQAQGQQPALSRAAPSEGKELTCETCQKKLKTNSELKKHKQRHTKPHVCDVPGCNRREGFSTSNDLDRHKRSVHPAESATGNRYRCTHGACRNKDKVWPRADNFRAHIKRVHRQEVGDDDLEKYVFQQPPPQQDVLTDLVGMQPTHVEYNYQLSPGMQNHFSQGYWSQGANASSVIDISPDAATNRQMASHPVEGARSLNPQADVISRTKVGITDSAEGSPSSERDNTISSFQDSGLDAFCDQRYVSPRDLSQHSVAHKLPSLSKDNATTVYGGSVDPSPVNSNQMLDSQSPLAGDRKPLSEGKGAPVPSAADVSSLIIDLKDPDKIKQVLETLQSRGVLEELGYKKEIALATEDKRTEGPANAIQDAQNTQNSCSECPKTFARRCELKKHMKRHEKPYGCTFPGCNKRFGSKNDWKRHENSQHFLMDIWKCDVRMSQTTTAEPCGKVSYRQELFRQHLTNNHQLMTEDVEKKLEDCRVGRNCGSRFWCGFCQDIIRIKQKGLHAWTERFNHIDDHLAGRNGMSLKQIDDWKHVDPDAPPAIDASTSDSENGDLPEGSLASISRRAMTSIGVPRHGGHSTGVKRKADSAGDVRHAKRTKNDGTVTKCVSMHIAEPLIFPAV</sequence>
<feature type="domain" description="C2H2-type" evidence="3">
    <location>
        <begin position="569"/>
        <end position="594"/>
    </location>
</feature>
<evidence type="ECO:0000313" key="5">
    <source>
        <dbReference type="Proteomes" id="UP000829685"/>
    </source>
</evidence>
<feature type="domain" description="C2H2-type" evidence="3">
    <location>
        <begin position="191"/>
        <end position="218"/>
    </location>
</feature>
<feature type="region of interest" description="Disordered" evidence="2">
    <location>
        <begin position="435"/>
        <end position="479"/>
    </location>
</feature>
<feature type="region of interest" description="Disordered" evidence="2">
    <location>
        <begin position="230"/>
        <end position="250"/>
    </location>
</feature>
<dbReference type="InterPro" id="IPR036236">
    <property type="entry name" value="Znf_C2H2_sf"/>
</dbReference>
<name>A0A9P9WQK7_9PEZI</name>
<keyword evidence="5" id="KW-1185">Reference proteome</keyword>
<proteinExistence type="predicted"/>
<feature type="domain" description="C2H2-type" evidence="3">
    <location>
        <begin position="543"/>
        <end position="570"/>
    </location>
</feature>
<evidence type="ECO:0000259" key="3">
    <source>
        <dbReference type="PROSITE" id="PS50157"/>
    </source>
</evidence>
<keyword evidence="1" id="KW-0479">Metal-binding</keyword>
<feature type="region of interest" description="Disordered" evidence="2">
    <location>
        <begin position="740"/>
        <end position="766"/>
    </location>
</feature>
<dbReference type="PROSITE" id="PS00028">
    <property type="entry name" value="ZINC_FINGER_C2H2_1"/>
    <property type="match status" value="3"/>
</dbReference>
<dbReference type="PANTHER" id="PTHR46179">
    <property type="entry name" value="ZINC FINGER PROTEIN"/>
    <property type="match status" value="1"/>
</dbReference>
<keyword evidence="1" id="KW-0862">Zinc</keyword>
<reference evidence="4" key="1">
    <citation type="submission" date="2021-03" db="EMBL/GenBank/DDBJ databases">
        <title>Revisited historic fungal species revealed as producer of novel bioactive compounds through whole genome sequencing and comparative genomics.</title>
        <authorList>
            <person name="Vignolle G.A."/>
            <person name="Hochenegger N."/>
            <person name="Mach R.L."/>
            <person name="Mach-Aigner A.R."/>
            <person name="Javad Rahimi M."/>
            <person name="Salim K.A."/>
            <person name="Chan C.M."/>
            <person name="Lim L.B.L."/>
            <person name="Cai F."/>
            <person name="Druzhinina I.S."/>
            <person name="U'Ren J.M."/>
            <person name="Derntl C."/>
        </authorList>
    </citation>
    <scope>NUCLEOTIDE SEQUENCE</scope>
    <source>
        <strain evidence="4">TUCIM 5799</strain>
    </source>
</reference>
<dbReference type="Gene3D" id="3.30.160.60">
    <property type="entry name" value="Classic Zinc Finger"/>
    <property type="match status" value="3"/>
</dbReference>
<dbReference type="GO" id="GO:0006357">
    <property type="term" value="P:regulation of transcription by RNA polymerase II"/>
    <property type="evidence" value="ECO:0007669"/>
    <property type="project" value="TreeGrafter"/>
</dbReference>
<feature type="compositionally biased region" description="Basic and acidic residues" evidence="2">
    <location>
        <begin position="754"/>
        <end position="763"/>
    </location>
</feature>
<dbReference type="Proteomes" id="UP000829685">
    <property type="component" value="Unassembled WGS sequence"/>
</dbReference>
<dbReference type="InterPro" id="IPR013087">
    <property type="entry name" value="Znf_C2H2_type"/>
</dbReference>
<feature type="region of interest" description="Disordered" evidence="2">
    <location>
        <begin position="362"/>
        <end position="401"/>
    </location>
</feature>
<dbReference type="GO" id="GO:0008270">
    <property type="term" value="F:zinc ion binding"/>
    <property type="evidence" value="ECO:0007669"/>
    <property type="project" value="UniProtKB-KW"/>
</dbReference>
<dbReference type="AlphaFoldDB" id="A0A9P9WQK7"/>
<dbReference type="PANTHER" id="PTHR46179:SF19">
    <property type="entry name" value="C2H2 FINGER DOMAIN TRANSCRIPTION FACTOR (EUROFUNG)-RELATED"/>
    <property type="match status" value="1"/>
</dbReference>
<dbReference type="EMBL" id="JAFIMR010000008">
    <property type="protein sequence ID" value="KAI1875221.1"/>
    <property type="molecule type" value="Genomic_DNA"/>
</dbReference>
<evidence type="ECO:0000256" key="2">
    <source>
        <dbReference type="SAM" id="MobiDB-lite"/>
    </source>
</evidence>
<dbReference type="SMART" id="SM00355">
    <property type="entry name" value="ZnF_C2H2"/>
    <property type="match status" value="6"/>
</dbReference>
<feature type="compositionally biased region" description="Polar residues" evidence="2">
    <location>
        <begin position="450"/>
        <end position="462"/>
    </location>
</feature>
<dbReference type="Pfam" id="PF00096">
    <property type="entry name" value="zf-C2H2"/>
    <property type="match status" value="2"/>
</dbReference>
<organism evidence="4 5">
    <name type="scientific">Neoarthrinium moseri</name>
    <dbReference type="NCBI Taxonomy" id="1658444"/>
    <lineage>
        <taxon>Eukaryota</taxon>
        <taxon>Fungi</taxon>
        <taxon>Dikarya</taxon>
        <taxon>Ascomycota</taxon>
        <taxon>Pezizomycotina</taxon>
        <taxon>Sordariomycetes</taxon>
        <taxon>Xylariomycetidae</taxon>
        <taxon>Amphisphaeriales</taxon>
        <taxon>Apiosporaceae</taxon>
        <taxon>Neoarthrinium</taxon>
    </lineage>
</organism>
<dbReference type="InterPro" id="IPR051061">
    <property type="entry name" value="Zinc_finger_trans_reg"/>
</dbReference>
<protein>
    <recommendedName>
        <fullName evidence="3">C2H2-type domain-containing protein</fullName>
    </recommendedName>
</protein>
<feature type="compositionally biased region" description="Polar residues" evidence="2">
    <location>
        <begin position="387"/>
        <end position="401"/>
    </location>
</feature>
<feature type="region of interest" description="Disordered" evidence="2">
    <location>
        <begin position="704"/>
        <end position="727"/>
    </location>
</feature>
<keyword evidence="1" id="KW-0863">Zinc-finger</keyword>
<gene>
    <name evidence="4" type="ORF">JX265_004279</name>
</gene>
<evidence type="ECO:0000256" key="1">
    <source>
        <dbReference type="PROSITE-ProRule" id="PRU00042"/>
    </source>
</evidence>
<evidence type="ECO:0000313" key="4">
    <source>
        <dbReference type="EMBL" id="KAI1875221.1"/>
    </source>
</evidence>
<dbReference type="SUPFAM" id="SSF57667">
    <property type="entry name" value="beta-beta-alpha zinc fingers"/>
    <property type="match status" value="1"/>
</dbReference>
<dbReference type="GO" id="GO:0005634">
    <property type="term" value="C:nucleus"/>
    <property type="evidence" value="ECO:0007669"/>
    <property type="project" value="TreeGrafter"/>
</dbReference>
<comment type="caution">
    <text evidence="4">The sequence shown here is derived from an EMBL/GenBank/DDBJ whole genome shotgun (WGS) entry which is preliminary data.</text>
</comment>
<dbReference type="PROSITE" id="PS50157">
    <property type="entry name" value="ZINC_FINGER_C2H2_2"/>
    <property type="match status" value="3"/>
</dbReference>
<accession>A0A9P9WQK7</accession>